<evidence type="ECO:0000313" key="1">
    <source>
        <dbReference type="EMBL" id="KAJ8437467.1"/>
    </source>
</evidence>
<proteinExistence type="predicted"/>
<dbReference type="EMBL" id="JAKOGI010000299">
    <property type="protein sequence ID" value="KAJ8437467.1"/>
    <property type="molecule type" value="Genomic_DNA"/>
</dbReference>
<comment type="caution">
    <text evidence="1">The sequence shown here is derived from an EMBL/GenBank/DDBJ whole genome shotgun (WGS) entry which is preliminary data.</text>
</comment>
<name>A0A9Q1K6C6_9CARY</name>
<evidence type="ECO:0000313" key="2">
    <source>
        <dbReference type="Proteomes" id="UP001153076"/>
    </source>
</evidence>
<keyword evidence="2" id="KW-1185">Reference proteome</keyword>
<dbReference type="Proteomes" id="UP001153076">
    <property type="component" value="Unassembled WGS sequence"/>
</dbReference>
<accession>A0A9Q1K6C6</accession>
<sequence length="163" mass="19081">MLYYGLINKKDNNIRLQRNSRAQHVWAPICEEELKSKEGLEFDNLDECERFYRTYTHLYASLLVRKINKGLKCISILFTQRKDLNALQLSQLCSKIKRNPEKRTLALKGIRQILKKYFEKIKILPPKQSNTKGRGKRIKVGKEQAIEGQQKTKRLCNACGEQV</sequence>
<protein>
    <submittedName>
        <fullName evidence="1">Uncharacterized protein</fullName>
    </submittedName>
</protein>
<dbReference type="AlphaFoldDB" id="A0A9Q1K6C6"/>
<gene>
    <name evidence="1" type="ORF">Cgig2_012907</name>
</gene>
<organism evidence="1 2">
    <name type="scientific">Carnegiea gigantea</name>
    <dbReference type="NCBI Taxonomy" id="171969"/>
    <lineage>
        <taxon>Eukaryota</taxon>
        <taxon>Viridiplantae</taxon>
        <taxon>Streptophyta</taxon>
        <taxon>Embryophyta</taxon>
        <taxon>Tracheophyta</taxon>
        <taxon>Spermatophyta</taxon>
        <taxon>Magnoliopsida</taxon>
        <taxon>eudicotyledons</taxon>
        <taxon>Gunneridae</taxon>
        <taxon>Pentapetalae</taxon>
        <taxon>Caryophyllales</taxon>
        <taxon>Cactineae</taxon>
        <taxon>Cactaceae</taxon>
        <taxon>Cactoideae</taxon>
        <taxon>Echinocereeae</taxon>
        <taxon>Carnegiea</taxon>
    </lineage>
</organism>
<reference evidence="1" key="1">
    <citation type="submission" date="2022-04" db="EMBL/GenBank/DDBJ databases">
        <title>Carnegiea gigantea Genome sequencing and assembly v2.</title>
        <authorList>
            <person name="Copetti D."/>
            <person name="Sanderson M.J."/>
            <person name="Burquez A."/>
            <person name="Wojciechowski M.F."/>
        </authorList>
    </citation>
    <scope>NUCLEOTIDE SEQUENCE</scope>
    <source>
        <strain evidence="1">SGP5-SGP5p</strain>
        <tissue evidence="1">Aerial part</tissue>
    </source>
</reference>